<dbReference type="PANTHER" id="PTHR22762">
    <property type="entry name" value="ALPHA-GLUCOSIDASE"/>
    <property type="match status" value="1"/>
</dbReference>
<dbReference type="EC" id="3.2.1.20" evidence="3"/>
<accession>A0ABR0DXF3</accession>
<feature type="domain" description="Glycoside hydrolase family 31 TIM barrel" evidence="7">
    <location>
        <begin position="308"/>
        <end position="741"/>
    </location>
</feature>
<dbReference type="CDD" id="cd14752">
    <property type="entry name" value="GH31_N"/>
    <property type="match status" value="1"/>
</dbReference>
<dbReference type="SUPFAM" id="SSF51445">
    <property type="entry name" value="(Trans)glycosidases"/>
    <property type="match status" value="1"/>
</dbReference>
<evidence type="ECO:0000256" key="1">
    <source>
        <dbReference type="ARBA" id="ARBA00001657"/>
    </source>
</evidence>
<sequence length="1012" mass="111871">MVRLNALLSILPALAAAQMPQYGPAFPPTPARPVLPSSANYAPSVTPNVMDLAAPDSQKTCPGYKASNVKETDSGVTADLTLAGPACNTYGNDVHDLLLQVEYQAKERLAVRIYPKTLVPSNQSQYLLSGDLTPLPGRESGCTKTSSDLVFKWSNDPSFQFQIARQSTGEVIFDTYGSKIVFQDQFLELTTSMVPNYNIYGLAAYIHSFRLGNNFTQTFWNTYNLDNDQEIDVNGHDTHPMYLETRYSNGSSTSHGVYGRNAHGQEWLLRDKQVTYRTIGGSFDFYFVSGPTPKKVISQYHTGIVGTPYLPAYWTLGFHQVRWGYQNWTNLQDVIDLYAEQNIQLEGIMNDLDYLKVNRIFSDNPGHYDIAQGKAFLDRLHANGQYYMPILDPNVYVPNPANASDAYEVYDRGAAVNAFIRNGEESEYIGILWPGFSVFPDFIMKSTQDWWTQEIQRFHEILDFDGFWLDVNDANSFCTGSCGQGMLDQNPIHIPLPFPGDPDTAVAVDYRYPEGFEVTNVTEAASASAAMASQSAAYPTAAVTPTPVLSRTLPTHGVRNLNFPPYALNNFLPGHSLVKQAISPNATHNNGPYNSTEYELHNLYGHTSGNATYNALKTLYDGKRPFFTSRSTFAGSGQFAGHWGGDTNSKWGNMYFGIAEALQFSIAGIPYFGVETCGFNGNADKDLCTRWMQLSAWYPFFRNHNNRNTIAQEAYRWADTAESTRRIMNIRYALLPYTYTLFHQANTIGETVLRALPWEFPDDASLAAVETQFMSGPAILVTPVLQPSVTTVQGVFPGVGSGTVWYDWYTYAKVDAKPGENKTLDAPLLHQPIHIRGGYIIPTQKPGNTTKASRTNPWSLIVALDQKKEAEGSLFIDDGISLAQPATKDVDFRFTNNTLYAKISGTYHDTNPLANVTIAGLSTVPKGVCVNAAAQVQNSRGVKTHTDGNALYITGLESVTRGGAWNGDLIISLQSTKAGCGGFSKPGWWNSGWGREDDDWHKSGSWGHGGGW</sequence>
<dbReference type="Pfam" id="PF21365">
    <property type="entry name" value="Glyco_hydro_31_3rd"/>
    <property type="match status" value="1"/>
</dbReference>
<dbReference type="SUPFAM" id="SSF51011">
    <property type="entry name" value="Glycosyl hydrolase domain"/>
    <property type="match status" value="1"/>
</dbReference>
<dbReference type="InterPro" id="IPR013780">
    <property type="entry name" value="Glyco_hydro_b"/>
</dbReference>
<dbReference type="CDD" id="cd06602">
    <property type="entry name" value="GH31_MGAM_SI_GAA"/>
    <property type="match status" value="1"/>
</dbReference>
<dbReference type="InterPro" id="IPR048395">
    <property type="entry name" value="Glyco_hydro_31_C"/>
</dbReference>
<evidence type="ECO:0000256" key="2">
    <source>
        <dbReference type="ARBA" id="ARBA00007806"/>
    </source>
</evidence>
<evidence type="ECO:0000259" key="7">
    <source>
        <dbReference type="Pfam" id="PF01055"/>
    </source>
</evidence>
<dbReference type="EMBL" id="JAXOVC010000015">
    <property type="protein sequence ID" value="KAK4493646.1"/>
    <property type="molecule type" value="Genomic_DNA"/>
</dbReference>
<gene>
    <name evidence="9" type="ORF">PRZ48_014831</name>
</gene>
<dbReference type="InterPro" id="IPR011013">
    <property type="entry name" value="Gal_mutarotase_sf_dom"/>
</dbReference>
<keyword evidence="6" id="KW-0732">Signal</keyword>
<feature type="signal peptide" evidence="6">
    <location>
        <begin position="1"/>
        <end position="17"/>
    </location>
</feature>
<comment type="similarity">
    <text evidence="2 5">Belongs to the glycosyl hydrolase 31 family.</text>
</comment>
<evidence type="ECO:0000313" key="10">
    <source>
        <dbReference type="Proteomes" id="UP001305779"/>
    </source>
</evidence>
<keyword evidence="5" id="KW-0326">Glycosidase</keyword>
<dbReference type="InterPro" id="IPR000322">
    <property type="entry name" value="Glyco_hydro_31_TIM"/>
</dbReference>
<dbReference type="PANTHER" id="PTHR22762:SF133">
    <property type="entry name" value="P-TYPE DOMAIN-CONTAINING PROTEIN"/>
    <property type="match status" value="1"/>
</dbReference>
<organism evidence="9 10">
    <name type="scientific">Zasmidium cellare</name>
    <name type="common">Wine cellar mold</name>
    <name type="synonym">Racodium cellare</name>
    <dbReference type="NCBI Taxonomy" id="395010"/>
    <lineage>
        <taxon>Eukaryota</taxon>
        <taxon>Fungi</taxon>
        <taxon>Dikarya</taxon>
        <taxon>Ascomycota</taxon>
        <taxon>Pezizomycotina</taxon>
        <taxon>Dothideomycetes</taxon>
        <taxon>Dothideomycetidae</taxon>
        <taxon>Mycosphaerellales</taxon>
        <taxon>Mycosphaerellaceae</taxon>
        <taxon>Zasmidium</taxon>
    </lineage>
</organism>
<dbReference type="Pfam" id="PF01055">
    <property type="entry name" value="Glyco_hydro_31_2nd"/>
    <property type="match status" value="1"/>
</dbReference>
<keyword evidence="5" id="KW-0378">Hydrolase</keyword>
<comment type="catalytic activity">
    <reaction evidence="1">
        <text>Hydrolysis of terminal, non-reducing (1-&gt;4)-linked alpha-D-glucose residues with release of alpha-D-glucose.</text>
        <dbReference type="EC" id="3.2.1.20"/>
    </reaction>
</comment>
<keyword evidence="4" id="KW-0325">Glycoprotein</keyword>
<name>A0ABR0DXF3_ZASCE</name>
<protein>
    <recommendedName>
        <fullName evidence="3">alpha-glucosidase</fullName>
        <ecNumber evidence="3">3.2.1.20</ecNumber>
    </recommendedName>
</protein>
<dbReference type="SUPFAM" id="SSF74650">
    <property type="entry name" value="Galactose mutarotase-like"/>
    <property type="match status" value="1"/>
</dbReference>
<comment type="caution">
    <text evidence="9">The sequence shown here is derived from an EMBL/GenBank/DDBJ whole genome shotgun (WGS) entry which is preliminary data.</text>
</comment>
<dbReference type="Proteomes" id="UP001305779">
    <property type="component" value="Unassembled WGS sequence"/>
</dbReference>
<evidence type="ECO:0000259" key="8">
    <source>
        <dbReference type="Pfam" id="PF21365"/>
    </source>
</evidence>
<reference evidence="9 10" key="1">
    <citation type="journal article" date="2023" name="G3 (Bethesda)">
        <title>A chromosome-level genome assembly of Zasmidium syzygii isolated from banana leaves.</title>
        <authorList>
            <person name="van Westerhoven A.C."/>
            <person name="Mehrabi R."/>
            <person name="Talebi R."/>
            <person name="Steentjes M.B.F."/>
            <person name="Corcolon B."/>
            <person name="Chong P.A."/>
            <person name="Kema G.H.J."/>
            <person name="Seidl M.F."/>
        </authorList>
    </citation>
    <scope>NUCLEOTIDE SEQUENCE [LARGE SCALE GENOMIC DNA]</scope>
    <source>
        <strain evidence="9 10">P124</strain>
    </source>
</reference>
<feature type="chain" id="PRO_5045750704" description="alpha-glucosidase" evidence="6">
    <location>
        <begin position="18"/>
        <end position="1012"/>
    </location>
</feature>
<feature type="domain" description="Glycosyl hydrolase family 31 C-terminal" evidence="8">
    <location>
        <begin position="749"/>
        <end position="841"/>
    </location>
</feature>
<keyword evidence="10" id="KW-1185">Reference proteome</keyword>
<evidence type="ECO:0000256" key="4">
    <source>
        <dbReference type="ARBA" id="ARBA00023180"/>
    </source>
</evidence>
<proteinExistence type="inferred from homology"/>
<dbReference type="Gene3D" id="3.20.20.80">
    <property type="entry name" value="Glycosidases"/>
    <property type="match status" value="2"/>
</dbReference>
<evidence type="ECO:0000256" key="6">
    <source>
        <dbReference type="SAM" id="SignalP"/>
    </source>
</evidence>
<evidence type="ECO:0000313" key="9">
    <source>
        <dbReference type="EMBL" id="KAK4493646.1"/>
    </source>
</evidence>
<dbReference type="Gene3D" id="2.60.40.1180">
    <property type="entry name" value="Golgi alpha-mannosidase II"/>
    <property type="match status" value="2"/>
</dbReference>
<evidence type="ECO:0000256" key="5">
    <source>
        <dbReference type="RuleBase" id="RU361185"/>
    </source>
</evidence>
<dbReference type="Gene3D" id="2.60.40.1760">
    <property type="entry name" value="glycosyl hydrolase (family 31)"/>
    <property type="match status" value="1"/>
</dbReference>
<evidence type="ECO:0000256" key="3">
    <source>
        <dbReference type="ARBA" id="ARBA00012741"/>
    </source>
</evidence>
<dbReference type="InterPro" id="IPR017853">
    <property type="entry name" value="GH"/>
</dbReference>